<dbReference type="InterPro" id="IPR036265">
    <property type="entry name" value="HIT-like_sf"/>
</dbReference>
<evidence type="ECO:0000256" key="3">
    <source>
        <dbReference type="PROSITE-ProRule" id="PRU00464"/>
    </source>
</evidence>
<dbReference type="PROSITE" id="PS51084">
    <property type="entry name" value="HIT_2"/>
    <property type="match status" value="1"/>
</dbReference>
<sequence length="132" mass="14835">MASIFTRIINRDLPGYIVAENDQFIAFLDVRPMVEGHTLCVPKREVDYYYDLSDEELTGLTLFTKRVAAGLQRAVECKRVANGVLGLEVPHVHVHLVPVSSEGDFRFGKTVSVSEDRMEELRDRIAAAITLD</sequence>
<dbReference type="RefSeq" id="WP_136457001.1">
    <property type="nucleotide sequence ID" value="NZ_SRSF01000001.1"/>
</dbReference>
<dbReference type="OrthoDB" id="9784774at2"/>
<dbReference type="GO" id="GO:0009117">
    <property type="term" value="P:nucleotide metabolic process"/>
    <property type="evidence" value="ECO:0007669"/>
    <property type="project" value="TreeGrafter"/>
</dbReference>
<evidence type="ECO:0000313" key="5">
    <source>
        <dbReference type="EMBL" id="THH41981.1"/>
    </source>
</evidence>
<dbReference type="PRINTS" id="PR00332">
    <property type="entry name" value="HISTRIAD"/>
</dbReference>
<name>A0A4S4NU07_9BACT</name>
<evidence type="ECO:0000256" key="1">
    <source>
        <dbReference type="PIRSR" id="PIRSR601310-1"/>
    </source>
</evidence>
<evidence type="ECO:0000259" key="4">
    <source>
        <dbReference type="PROSITE" id="PS51084"/>
    </source>
</evidence>
<proteinExistence type="predicted"/>
<evidence type="ECO:0000313" key="6">
    <source>
        <dbReference type="Proteomes" id="UP000308528"/>
    </source>
</evidence>
<dbReference type="PANTHER" id="PTHR46648:SF1">
    <property type="entry name" value="ADENOSINE 5'-MONOPHOSPHORAMIDASE HNT1"/>
    <property type="match status" value="1"/>
</dbReference>
<dbReference type="SUPFAM" id="SSF54197">
    <property type="entry name" value="HIT-like"/>
    <property type="match status" value="1"/>
</dbReference>
<dbReference type="InterPro" id="IPR001310">
    <property type="entry name" value="Histidine_triad_HIT"/>
</dbReference>
<feature type="short sequence motif" description="Histidine triad motif" evidence="2 3">
    <location>
        <begin position="91"/>
        <end position="95"/>
    </location>
</feature>
<dbReference type="PANTHER" id="PTHR46648">
    <property type="entry name" value="HIT FAMILY PROTEIN 1"/>
    <property type="match status" value="1"/>
</dbReference>
<accession>A0A4S4NU07</accession>
<dbReference type="Pfam" id="PF01230">
    <property type="entry name" value="HIT"/>
    <property type="match status" value="1"/>
</dbReference>
<dbReference type="AlphaFoldDB" id="A0A4S4NU07"/>
<protein>
    <submittedName>
        <fullName evidence="5">HIT family protein</fullName>
    </submittedName>
</protein>
<dbReference type="InterPro" id="IPR011146">
    <property type="entry name" value="HIT-like"/>
</dbReference>
<dbReference type="GO" id="GO:0003824">
    <property type="term" value="F:catalytic activity"/>
    <property type="evidence" value="ECO:0007669"/>
    <property type="project" value="InterPro"/>
</dbReference>
<feature type="active site" description="Tele-AMP-histidine intermediate" evidence="1">
    <location>
        <position position="93"/>
    </location>
</feature>
<gene>
    <name evidence="5" type="ORF">E4021_05190</name>
</gene>
<dbReference type="EMBL" id="SRSF01000001">
    <property type="protein sequence ID" value="THH41981.1"/>
    <property type="molecule type" value="Genomic_DNA"/>
</dbReference>
<feature type="domain" description="HIT" evidence="4">
    <location>
        <begin position="4"/>
        <end position="107"/>
    </location>
</feature>
<organism evidence="5 6">
    <name type="scientific">Neolewinella litorea</name>
    <dbReference type="NCBI Taxonomy" id="2562452"/>
    <lineage>
        <taxon>Bacteria</taxon>
        <taxon>Pseudomonadati</taxon>
        <taxon>Bacteroidota</taxon>
        <taxon>Saprospiria</taxon>
        <taxon>Saprospirales</taxon>
        <taxon>Lewinellaceae</taxon>
        <taxon>Neolewinella</taxon>
    </lineage>
</organism>
<evidence type="ECO:0000256" key="2">
    <source>
        <dbReference type="PIRSR" id="PIRSR601310-3"/>
    </source>
</evidence>
<keyword evidence="6" id="KW-1185">Reference proteome</keyword>
<reference evidence="5 6" key="1">
    <citation type="submission" date="2019-04" db="EMBL/GenBank/DDBJ databases">
        <title>Lewinella litorea sp. nov., isolated from a marine sand.</title>
        <authorList>
            <person name="Yoon J.-H."/>
        </authorList>
    </citation>
    <scope>NUCLEOTIDE SEQUENCE [LARGE SCALE GENOMIC DNA]</scope>
    <source>
        <strain evidence="5 6">HSMS-39</strain>
    </source>
</reference>
<comment type="caution">
    <text evidence="5">The sequence shown here is derived from an EMBL/GenBank/DDBJ whole genome shotgun (WGS) entry which is preliminary data.</text>
</comment>
<dbReference type="Proteomes" id="UP000308528">
    <property type="component" value="Unassembled WGS sequence"/>
</dbReference>
<dbReference type="Gene3D" id="3.30.428.10">
    <property type="entry name" value="HIT-like"/>
    <property type="match status" value="1"/>
</dbReference>